<dbReference type="Proteomes" id="UP000539642">
    <property type="component" value="Unassembled WGS sequence"/>
</dbReference>
<dbReference type="RefSeq" id="WP_183350013.1">
    <property type="nucleotide sequence ID" value="NZ_JACHEO010000007.1"/>
</dbReference>
<evidence type="ECO:0000256" key="7">
    <source>
        <dbReference type="ARBA" id="ARBA00023211"/>
    </source>
</evidence>
<evidence type="ECO:0000256" key="4">
    <source>
        <dbReference type="ARBA" id="ARBA00022989"/>
    </source>
</evidence>
<sequence length="190" mass="20113">MSLLALIGIAVALAMDAFAVAVAIGISLKSIHYRQVFRLAWHFGLFQAMMPVIGWGAGTSVRSYIQDYDHWIAFALLTLVGGNMLKEAFFGDEEESESEKDATRGLTLVVLSVATSIDALAVGFSMSLLNLAIATPALVIGLVAAAFTVGGLYLGNRVANFKRLSSCAEILGGLVLLAIGVNILHDHGVF</sequence>
<evidence type="ECO:0000313" key="10">
    <source>
        <dbReference type="Proteomes" id="UP000539642"/>
    </source>
</evidence>
<feature type="transmembrane region" description="Helical" evidence="8">
    <location>
        <begin position="6"/>
        <end position="27"/>
    </location>
</feature>
<keyword evidence="1 8" id="KW-0813">Transport</keyword>
<evidence type="ECO:0000256" key="3">
    <source>
        <dbReference type="ARBA" id="ARBA00022692"/>
    </source>
</evidence>
<accession>A0A840V1X1</accession>
<dbReference type="GO" id="GO:0005384">
    <property type="term" value="F:manganese ion transmembrane transporter activity"/>
    <property type="evidence" value="ECO:0007669"/>
    <property type="project" value="UniProtKB-UniRule"/>
</dbReference>
<dbReference type="InterPro" id="IPR003810">
    <property type="entry name" value="Mntp/YtaF"/>
</dbReference>
<evidence type="ECO:0000256" key="2">
    <source>
        <dbReference type="ARBA" id="ARBA00022475"/>
    </source>
</evidence>
<comment type="function">
    <text evidence="8">Probably functions as a manganese efflux pump.</text>
</comment>
<name>A0A840V1X1_9BACT</name>
<comment type="subcellular location">
    <subcellularLocation>
        <location evidence="8">Cell membrane</location>
        <topology evidence="8">Multi-pass membrane protein</topology>
    </subcellularLocation>
</comment>
<dbReference type="EMBL" id="JACHEO010000007">
    <property type="protein sequence ID" value="MBB5347850.1"/>
    <property type="molecule type" value="Genomic_DNA"/>
</dbReference>
<feature type="transmembrane region" description="Helical" evidence="8">
    <location>
        <begin position="68"/>
        <end position="85"/>
    </location>
</feature>
<reference evidence="9 10" key="1">
    <citation type="submission" date="2020-08" db="EMBL/GenBank/DDBJ databases">
        <title>Genomic Encyclopedia of Type Strains, Phase IV (KMG-IV): sequencing the most valuable type-strain genomes for metagenomic binning, comparative biology and taxonomic classification.</title>
        <authorList>
            <person name="Goeker M."/>
        </authorList>
    </citation>
    <scope>NUCLEOTIDE SEQUENCE [LARGE SCALE GENOMIC DNA]</scope>
    <source>
        <strain evidence="9 10">DSM 28570</strain>
    </source>
</reference>
<dbReference type="PANTHER" id="PTHR35529:SF1">
    <property type="entry name" value="MANGANESE EFFLUX PUMP MNTP-RELATED"/>
    <property type="match status" value="1"/>
</dbReference>
<keyword evidence="2 8" id="KW-1003">Cell membrane</keyword>
<keyword evidence="7 8" id="KW-0464">Manganese</keyword>
<feature type="transmembrane region" description="Helical" evidence="8">
    <location>
        <begin position="39"/>
        <end position="56"/>
    </location>
</feature>
<keyword evidence="3 8" id="KW-0812">Transmembrane</keyword>
<evidence type="ECO:0000256" key="8">
    <source>
        <dbReference type="HAMAP-Rule" id="MF_01521"/>
    </source>
</evidence>
<comment type="similarity">
    <text evidence="8">Belongs to the MntP (TC 9.B.29) family.</text>
</comment>
<keyword evidence="5 8" id="KW-0406">Ion transport</keyword>
<keyword evidence="10" id="KW-1185">Reference proteome</keyword>
<dbReference type="InterPro" id="IPR022929">
    <property type="entry name" value="Put_MntP"/>
</dbReference>
<evidence type="ECO:0000256" key="6">
    <source>
        <dbReference type="ARBA" id="ARBA00023136"/>
    </source>
</evidence>
<evidence type="ECO:0000256" key="1">
    <source>
        <dbReference type="ARBA" id="ARBA00022448"/>
    </source>
</evidence>
<evidence type="ECO:0000256" key="5">
    <source>
        <dbReference type="ARBA" id="ARBA00023065"/>
    </source>
</evidence>
<feature type="transmembrane region" description="Helical" evidence="8">
    <location>
        <begin position="166"/>
        <end position="185"/>
    </location>
</feature>
<keyword evidence="6 8" id="KW-0472">Membrane</keyword>
<dbReference type="HAMAP" id="MF_01521">
    <property type="entry name" value="MntP_pump"/>
    <property type="match status" value="1"/>
</dbReference>
<gene>
    <name evidence="8" type="primary">mntP</name>
    <name evidence="9" type="ORF">HNQ81_001579</name>
</gene>
<organism evidence="9 10">
    <name type="scientific">Desulfoprunum benzoelyticum</name>
    <dbReference type="NCBI Taxonomy" id="1506996"/>
    <lineage>
        <taxon>Bacteria</taxon>
        <taxon>Pseudomonadati</taxon>
        <taxon>Thermodesulfobacteriota</taxon>
        <taxon>Desulfobulbia</taxon>
        <taxon>Desulfobulbales</taxon>
        <taxon>Desulfobulbaceae</taxon>
        <taxon>Desulfoprunum</taxon>
    </lineage>
</organism>
<dbReference type="GO" id="GO:0005886">
    <property type="term" value="C:plasma membrane"/>
    <property type="evidence" value="ECO:0007669"/>
    <property type="project" value="UniProtKB-SubCell"/>
</dbReference>
<feature type="transmembrane region" description="Helical" evidence="8">
    <location>
        <begin position="106"/>
        <end position="126"/>
    </location>
</feature>
<evidence type="ECO:0000313" key="9">
    <source>
        <dbReference type="EMBL" id="MBB5347850.1"/>
    </source>
</evidence>
<dbReference type="AlphaFoldDB" id="A0A840V1X1"/>
<proteinExistence type="inferred from homology"/>
<comment type="caution">
    <text evidence="9">The sequence shown here is derived from an EMBL/GenBank/DDBJ whole genome shotgun (WGS) entry which is preliminary data.</text>
</comment>
<keyword evidence="4 8" id="KW-1133">Transmembrane helix</keyword>
<dbReference type="Pfam" id="PF02659">
    <property type="entry name" value="Mntp"/>
    <property type="match status" value="1"/>
</dbReference>
<feature type="transmembrane region" description="Helical" evidence="8">
    <location>
        <begin position="132"/>
        <end position="154"/>
    </location>
</feature>
<dbReference type="PANTHER" id="PTHR35529">
    <property type="entry name" value="MANGANESE EFFLUX PUMP MNTP-RELATED"/>
    <property type="match status" value="1"/>
</dbReference>
<protein>
    <recommendedName>
        <fullName evidence="8">Putative manganese efflux pump MntP</fullName>
    </recommendedName>
</protein>